<dbReference type="Pfam" id="PF03004">
    <property type="entry name" value="Transposase_24"/>
    <property type="match status" value="1"/>
</dbReference>
<dbReference type="Proteomes" id="UP000652761">
    <property type="component" value="Unassembled WGS sequence"/>
</dbReference>
<organism evidence="2 3">
    <name type="scientific">Colocasia esculenta</name>
    <name type="common">Wild taro</name>
    <name type="synonym">Arum esculentum</name>
    <dbReference type="NCBI Taxonomy" id="4460"/>
    <lineage>
        <taxon>Eukaryota</taxon>
        <taxon>Viridiplantae</taxon>
        <taxon>Streptophyta</taxon>
        <taxon>Embryophyta</taxon>
        <taxon>Tracheophyta</taxon>
        <taxon>Spermatophyta</taxon>
        <taxon>Magnoliopsida</taxon>
        <taxon>Liliopsida</taxon>
        <taxon>Araceae</taxon>
        <taxon>Aroideae</taxon>
        <taxon>Colocasieae</taxon>
        <taxon>Colocasia</taxon>
    </lineage>
</organism>
<feature type="region of interest" description="Disordered" evidence="1">
    <location>
        <begin position="392"/>
        <end position="425"/>
    </location>
</feature>
<reference evidence="2" key="1">
    <citation type="submission" date="2017-07" db="EMBL/GenBank/DDBJ databases">
        <title>Taro Niue Genome Assembly and Annotation.</title>
        <authorList>
            <person name="Atibalentja N."/>
            <person name="Keating K."/>
            <person name="Fields C.J."/>
        </authorList>
    </citation>
    <scope>NUCLEOTIDE SEQUENCE</scope>
    <source>
        <strain evidence="2">Niue_2</strain>
        <tissue evidence="2">Leaf</tissue>
    </source>
</reference>
<keyword evidence="3" id="KW-1185">Reference proteome</keyword>
<comment type="caution">
    <text evidence="2">The sequence shown here is derived from an EMBL/GenBank/DDBJ whole genome shotgun (WGS) entry which is preliminary data.</text>
</comment>
<accession>A0A843XLI7</accession>
<dbReference type="EMBL" id="NMUH01009576">
    <property type="protein sequence ID" value="MQM20196.1"/>
    <property type="molecule type" value="Genomic_DNA"/>
</dbReference>
<evidence type="ECO:0000313" key="2">
    <source>
        <dbReference type="EMBL" id="MQM20196.1"/>
    </source>
</evidence>
<feature type="non-terminal residue" evidence="2">
    <location>
        <position position="425"/>
    </location>
</feature>
<evidence type="ECO:0008006" key="4">
    <source>
        <dbReference type="Google" id="ProtNLM"/>
    </source>
</evidence>
<feature type="region of interest" description="Disordered" evidence="1">
    <location>
        <begin position="23"/>
        <end position="57"/>
    </location>
</feature>
<protein>
    <recommendedName>
        <fullName evidence="4">Transposase</fullName>
    </recommendedName>
</protein>
<dbReference type="OrthoDB" id="1705129at2759"/>
<proteinExistence type="predicted"/>
<feature type="compositionally biased region" description="Basic and acidic residues" evidence="1">
    <location>
        <begin position="392"/>
        <end position="406"/>
    </location>
</feature>
<feature type="compositionally biased region" description="Pro residues" evidence="1">
    <location>
        <begin position="23"/>
        <end position="37"/>
    </location>
</feature>
<evidence type="ECO:0000313" key="3">
    <source>
        <dbReference type="Proteomes" id="UP000652761"/>
    </source>
</evidence>
<dbReference type="InterPro" id="IPR004252">
    <property type="entry name" value="Probable_transposase_24"/>
</dbReference>
<evidence type="ECO:0000256" key="1">
    <source>
        <dbReference type="SAM" id="MobiDB-lite"/>
    </source>
</evidence>
<gene>
    <name evidence="2" type="ORF">Taro_053212</name>
</gene>
<dbReference type="AlphaFoldDB" id="A0A843XLI7"/>
<name>A0A843XLI7_COLES</name>
<sequence>MNFNFFHCNYKCIIKSIAGANPLPSPPAQPSSSPPVVPLGSHPPVVDHPDSGPSETNGRQLIAIIYSDGRPMKFEPQDVTRNSTKALLQYLPGPIAQWKEYPSEVLDNLFQAFLTSHHFTTEREVADARTTWNKIVVNRFTDYLNKHKAAAKKTSGNFDDPLMWKGRGPPAIRRDYWDAMYDKWATEDFRHRSRIAAENQTKMPEATLHTSGSISFWRQKRKMEKEKGGPVSYKELFEHTHRKKNTGDFLSQKAKEVMETYAEHMVDRHGGDSTQHPEFEAMAWLAATGQPKKGRVFGFGSGLDVGRVISCSQDSHSSTIATTPPHSSTLPNDQVREIVFDALNSWLTQTLVPTLQTIWVLVLDRLLVWLLLVLVMYVPPIRDPTIEAHQVKRAERDDDEDPHKEMTNASVMGPDLVLGGAPEKC</sequence>